<dbReference type="Gene3D" id="3.40.710.10">
    <property type="entry name" value="DD-peptidase/beta-lactamase superfamily"/>
    <property type="match status" value="1"/>
</dbReference>
<dbReference type="InterPro" id="IPR023346">
    <property type="entry name" value="Lysozyme-like_dom_sf"/>
</dbReference>
<dbReference type="GO" id="GO:0008360">
    <property type="term" value="P:regulation of cell shape"/>
    <property type="evidence" value="ECO:0007669"/>
    <property type="project" value="UniProtKB-KW"/>
</dbReference>
<comment type="catalytic activity">
    <reaction evidence="13">
        <text>[GlcNAc-(1-&gt;4)-Mur2Ac(oyl-L-Ala-gamma-D-Glu-L-Lys-D-Ala-D-Ala)](n)-di-trans,octa-cis-undecaprenyl diphosphate + beta-D-GlcNAc-(1-&gt;4)-Mur2Ac(oyl-L-Ala-gamma-D-Glu-L-Lys-D-Ala-D-Ala)-di-trans,octa-cis-undecaprenyl diphosphate = [GlcNAc-(1-&gt;4)-Mur2Ac(oyl-L-Ala-gamma-D-Glu-L-Lys-D-Ala-D-Ala)](n+1)-di-trans,octa-cis-undecaprenyl diphosphate + di-trans,octa-cis-undecaprenyl diphosphate + H(+)</text>
        <dbReference type="Rhea" id="RHEA:23708"/>
        <dbReference type="Rhea" id="RHEA-COMP:9602"/>
        <dbReference type="Rhea" id="RHEA-COMP:9603"/>
        <dbReference type="ChEBI" id="CHEBI:15378"/>
        <dbReference type="ChEBI" id="CHEBI:58405"/>
        <dbReference type="ChEBI" id="CHEBI:60033"/>
        <dbReference type="ChEBI" id="CHEBI:78435"/>
        <dbReference type="EC" id="2.4.99.28"/>
    </reaction>
</comment>
<evidence type="ECO:0000256" key="14">
    <source>
        <dbReference type="SAM" id="MobiDB-lite"/>
    </source>
</evidence>
<evidence type="ECO:0000256" key="3">
    <source>
        <dbReference type="ARBA" id="ARBA00022645"/>
    </source>
</evidence>
<gene>
    <name evidence="18" type="ORF">EH55_11200</name>
</gene>
<dbReference type="GO" id="GO:0071555">
    <property type="term" value="P:cell wall organization"/>
    <property type="evidence" value="ECO:0007669"/>
    <property type="project" value="UniProtKB-KW"/>
</dbReference>
<dbReference type="GO" id="GO:0008658">
    <property type="term" value="F:penicillin binding"/>
    <property type="evidence" value="ECO:0007669"/>
    <property type="project" value="InterPro"/>
</dbReference>
<feature type="domain" description="Glycosyl transferase family 51" evidence="17">
    <location>
        <begin position="78"/>
        <end position="252"/>
    </location>
</feature>
<dbReference type="GeneID" id="90984548"/>
<evidence type="ECO:0000256" key="8">
    <source>
        <dbReference type="ARBA" id="ARBA00022960"/>
    </source>
</evidence>
<keyword evidence="5" id="KW-0328">Glycosyltransferase</keyword>
<dbReference type="NCBIfam" id="TIGR02074">
    <property type="entry name" value="PBP_1a_fam"/>
    <property type="match status" value="1"/>
</dbReference>
<dbReference type="InterPro" id="IPR001264">
    <property type="entry name" value="Glyco_trans_51"/>
</dbReference>
<dbReference type="Pfam" id="PF00905">
    <property type="entry name" value="Transpeptidase"/>
    <property type="match status" value="1"/>
</dbReference>
<dbReference type="InterPro" id="IPR036950">
    <property type="entry name" value="PBP_transglycosylase"/>
</dbReference>
<dbReference type="GO" id="GO:0009002">
    <property type="term" value="F:serine-type D-Ala-D-Ala carboxypeptidase activity"/>
    <property type="evidence" value="ECO:0007669"/>
    <property type="project" value="UniProtKB-EC"/>
</dbReference>
<comment type="catalytic activity">
    <reaction evidence="12">
        <text>Preferential cleavage: (Ac)2-L-Lys-D-Ala-|-D-Ala. Also transpeptidation of peptidyl-alanyl moieties that are N-acyl substituents of D-alanine.</text>
        <dbReference type="EC" id="3.4.16.4"/>
    </reaction>
</comment>
<comment type="similarity">
    <text evidence="1">In the C-terminal section; belongs to the transpeptidase family.</text>
</comment>
<keyword evidence="11" id="KW-0961">Cell wall biogenesis/degradation</keyword>
<keyword evidence="6" id="KW-0808">Transferase</keyword>
<dbReference type="GO" id="GO:0030288">
    <property type="term" value="C:outer membrane-bounded periplasmic space"/>
    <property type="evidence" value="ECO:0007669"/>
    <property type="project" value="TreeGrafter"/>
</dbReference>
<evidence type="ECO:0000256" key="4">
    <source>
        <dbReference type="ARBA" id="ARBA00022670"/>
    </source>
</evidence>
<evidence type="ECO:0000256" key="13">
    <source>
        <dbReference type="ARBA" id="ARBA00049902"/>
    </source>
</evidence>
<dbReference type="PANTHER" id="PTHR32282:SF33">
    <property type="entry name" value="PEPTIDOGLYCAN GLYCOSYLTRANSFERASE"/>
    <property type="match status" value="1"/>
</dbReference>
<dbReference type="Pfam" id="PF00912">
    <property type="entry name" value="Transgly"/>
    <property type="match status" value="1"/>
</dbReference>
<evidence type="ECO:0000256" key="2">
    <source>
        <dbReference type="ARBA" id="ARBA00007739"/>
    </source>
</evidence>
<dbReference type="OrthoDB" id="9766909at2"/>
<evidence type="ECO:0000313" key="18">
    <source>
        <dbReference type="EMBL" id="KEJ91260.1"/>
    </source>
</evidence>
<evidence type="ECO:0000259" key="16">
    <source>
        <dbReference type="Pfam" id="PF00905"/>
    </source>
</evidence>
<evidence type="ECO:0000256" key="11">
    <source>
        <dbReference type="ARBA" id="ARBA00023316"/>
    </source>
</evidence>
<evidence type="ECO:0000256" key="15">
    <source>
        <dbReference type="SAM" id="Phobius"/>
    </source>
</evidence>
<comment type="similarity">
    <text evidence="2">In the N-terminal section; belongs to the glycosyltransferase 51 family.</text>
</comment>
<dbReference type="PANTHER" id="PTHR32282">
    <property type="entry name" value="BINDING PROTEIN TRANSPEPTIDASE, PUTATIVE-RELATED"/>
    <property type="match status" value="1"/>
</dbReference>
<keyword evidence="15" id="KW-0472">Membrane</keyword>
<keyword evidence="4" id="KW-0645">Protease</keyword>
<keyword evidence="10" id="KW-0511">Multifunctional enzyme</keyword>
<keyword evidence="8" id="KW-0133">Cell shape</keyword>
<sequence>MSSTARQDTDFSIEHKPKKRPFILSFFSSLLLLAVLLCAAGAVAMIFFLKDVTSSLPSYQDMLDHQPSLATTLYDRNGKVITQLFQENRTWVKLDAVSPWMVKAILAAEDSSFYEHSGIRPVAVIRAGLVDIFHRGAKQGASTITQQLARNLFLSSEKTIIRKAKEAVLALRLERIYTKDQLLEMYLNTIYMGHGAYGIEAAAKTYFGKQPKELGIDESAVLAGLVAAPEKYSPFRHAKNSHVRKAYVMRRMLDLDWISNEDYKRLIDKKPALVKRRNRETSSLSLDGAPYFVSYILFNQLLPVYGTDKIYRGGLKIHTTIDLDIQRKAEEIVSKMPHEGALAAIDPNTGEIIALVGGRDFNKSKFNRATQAYRQPGSAFKPFVYAAAIEQGYRGIDHILDAPLEFSNGWSPTNYSSNKYDGEVTLMTALAKSINTSAVRLAQIDGIERVAGIARRLGITTPYLPDDLSLALGSASLTPLELLVAYSAFANNGYRVKPYSVREVLSRNGDSLEQNGPSMESEISSTTAVEVRSMLQQVTAWGTGTRAKIDGYETFGKTGTTNDYTDAWFVGGVPGLVAVVYVGNDDHKPLGGRSTGSVAALPVWREFVSYAVAKMNLPATFSVPADAEVEAVSVCRKTGFLAAPGCQTVTLLLPQGQAPSATCPWHGGSSLEAHSDENAPVLLLAPVDDEISAERYAMRLQPKSKPMSSDGGAPAEAETVPLPQKKPSLNEPVKLPSATADPYKKDPSQMSEMEAKYQQLLKKYKLIE</sequence>
<dbReference type="eggNOG" id="COG0744">
    <property type="taxonomic scope" value="Bacteria"/>
</dbReference>
<feature type="domain" description="Penicillin-binding protein transpeptidase" evidence="16">
    <location>
        <begin position="341"/>
        <end position="598"/>
    </location>
</feature>
<keyword evidence="9" id="KW-0573">Peptidoglycan synthesis</keyword>
<dbReference type="RefSeq" id="WP_051682889.1">
    <property type="nucleotide sequence ID" value="NZ_JMKI01000053.1"/>
</dbReference>
<dbReference type="InterPro" id="IPR001460">
    <property type="entry name" value="PCN-bd_Tpept"/>
</dbReference>
<reference evidence="18 19" key="1">
    <citation type="submission" date="2014-04" db="EMBL/GenBank/DDBJ databases">
        <title>Draft Genome Sequence of Synergistes jonesii.</title>
        <authorList>
            <person name="Coil D.A."/>
            <person name="Eisen J.A."/>
            <person name="Holland-Moritz H.E."/>
        </authorList>
    </citation>
    <scope>NUCLEOTIDE SEQUENCE [LARGE SCALE GENOMIC DNA]</scope>
    <source>
        <strain evidence="18 19">78-1</strain>
    </source>
</reference>
<dbReference type="AlphaFoldDB" id="A0A073INU5"/>
<keyword evidence="7" id="KW-0378">Hydrolase</keyword>
<accession>A0A073INU5</accession>
<dbReference type="GO" id="GO:0008955">
    <property type="term" value="F:peptidoglycan glycosyltransferase activity"/>
    <property type="evidence" value="ECO:0007669"/>
    <property type="project" value="UniProtKB-EC"/>
</dbReference>
<keyword evidence="15" id="KW-0812">Transmembrane</keyword>
<dbReference type="GO" id="GO:0009252">
    <property type="term" value="P:peptidoglycan biosynthetic process"/>
    <property type="evidence" value="ECO:0007669"/>
    <property type="project" value="UniProtKB-KW"/>
</dbReference>
<evidence type="ECO:0000256" key="9">
    <source>
        <dbReference type="ARBA" id="ARBA00022984"/>
    </source>
</evidence>
<proteinExistence type="inferred from homology"/>
<feature type="transmembrane region" description="Helical" evidence="15">
    <location>
        <begin position="21"/>
        <end position="49"/>
    </location>
</feature>
<evidence type="ECO:0000256" key="10">
    <source>
        <dbReference type="ARBA" id="ARBA00023268"/>
    </source>
</evidence>
<dbReference type="FunFam" id="1.10.3810.10:FF:000001">
    <property type="entry name" value="Penicillin-binding protein 1A"/>
    <property type="match status" value="1"/>
</dbReference>
<dbReference type="Gene3D" id="1.10.3810.10">
    <property type="entry name" value="Biosynthetic peptidoglycan transglycosylase-like"/>
    <property type="match status" value="1"/>
</dbReference>
<name>A0A073INU5_9BACT</name>
<evidence type="ECO:0000256" key="7">
    <source>
        <dbReference type="ARBA" id="ARBA00022801"/>
    </source>
</evidence>
<evidence type="ECO:0000256" key="5">
    <source>
        <dbReference type="ARBA" id="ARBA00022676"/>
    </source>
</evidence>
<keyword evidence="3" id="KW-0121">Carboxypeptidase</keyword>
<evidence type="ECO:0000256" key="1">
    <source>
        <dbReference type="ARBA" id="ARBA00007090"/>
    </source>
</evidence>
<dbReference type="Proteomes" id="UP000027665">
    <property type="component" value="Unassembled WGS sequence"/>
</dbReference>
<evidence type="ECO:0000259" key="17">
    <source>
        <dbReference type="Pfam" id="PF00912"/>
    </source>
</evidence>
<protein>
    <submittedName>
        <fullName evidence="18">Penicillin-binding protein</fullName>
    </submittedName>
</protein>
<evidence type="ECO:0000256" key="6">
    <source>
        <dbReference type="ARBA" id="ARBA00022679"/>
    </source>
</evidence>
<comment type="caution">
    <text evidence="18">The sequence shown here is derived from an EMBL/GenBank/DDBJ whole genome shotgun (WGS) entry which is preliminary data.</text>
</comment>
<dbReference type="SUPFAM" id="SSF56601">
    <property type="entry name" value="beta-lactamase/transpeptidase-like"/>
    <property type="match status" value="1"/>
</dbReference>
<dbReference type="SUPFAM" id="SSF53955">
    <property type="entry name" value="Lysozyme-like"/>
    <property type="match status" value="1"/>
</dbReference>
<dbReference type="InterPro" id="IPR012338">
    <property type="entry name" value="Beta-lactam/transpept-like"/>
</dbReference>
<dbReference type="EMBL" id="JMKI01000053">
    <property type="protein sequence ID" value="KEJ91260.1"/>
    <property type="molecule type" value="Genomic_DNA"/>
</dbReference>
<dbReference type="STRING" id="2754.EH55_11200"/>
<dbReference type="InterPro" id="IPR050396">
    <property type="entry name" value="Glycosyltr_51/Transpeptidase"/>
</dbReference>
<dbReference type="GO" id="GO:0006508">
    <property type="term" value="P:proteolysis"/>
    <property type="evidence" value="ECO:0007669"/>
    <property type="project" value="UniProtKB-KW"/>
</dbReference>
<evidence type="ECO:0000256" key="12">
    <source>
        <dbReference type="ARBA" id="ARBA00034000"/>
    </source>
</evidence>
<feature type="region of interest" description="Disordered" evidence="14">
    <location>
        <begin position="700"/>
        <end position="752"/>
    </location>
</feature>
<keyword evidence="15" id="KW-1133">Transmembrane helix</keyword>
<organism evidence="18 19">
    <name type="scientific">Synergistes jonesii</name>
    <dbReference type="NCBI Taxonomy" id="2754"/>
    <lineage>
        <taxon>Bacteria</taxon>
        <taxon>Thermotogati</taxon>
        <taxon>Synergistota</taxon>
        <taxon>Synergistia</taxon>
        <taxon>Synergistales</taxon>
        <taxon>Synergistaceae</taxon>
        <taxon>Synergistes</taxon>
    </lineage>
</organism>
<keyword evidence="19" id="KW-1185">Reference proteome</keyword>
<evidence type="ECO:0000313" key="19">
    <source>
        <dbReference type="Proteomes" id="UP000027665"/>
    </source>
</evidence>